<dbReference type="Pfam" id="PF00528">
    <property type="entry name" value="BPD_transp_1"/>
    <property type="match status" value="1"/>
</dbReference>
<name>C0C0U7_9FIRM</name>
<comment type="caution">
    <text evidence="9">The sequence shown here is derived from an EMBL/GenBank/DDBJ whole genome shotgun (WGS) entry which is preliminary data.</text>
</comment>
<evidence type="ECO:0000256" key="4">
    <source>
        <dbReference type="ARBA" id="ARBA00022692"/>
    </source>
</evidence>
<feature type="transmembrane region" description="Helical" evidence="7">
    <location>
        <begin position="38"/>
        <end position="57"/>
    </location>
</feature>
<dbReference type="GO" id="GO:0005886">
    <property type="term" value="C:plasma membrane"/>
    <property type="evidence" value="ECO:0007669"/>
    <property type="project" value="UniProtKB-SubCell"/>
</dbReference>
<dbReference type="Proteomes" id="UP000004893">
    <property type="component" value="Unassembled WGS sequence"/>
</dbReference>
<reference evidence="9" key="1">
    <citation type="submission" date="2009-02" db="EMBL/GenBank/DDBJ databases">
        <authorList>
            <person name="Fulton L."/>
            <person name="Clifton S."/>
            <person name="Fulton B."/>
            <person name="Xu J."/>
            <person name="Minx P."/>
            <person name="Pepin K.H."/>
            <person name="Johnson M."/>
            <person name="Bhonagiri V."/>
            <person name="Nash W.E."/>
            <person name="Mardis E.R."/>
            <person name="Wilson R.K."/>
        </authorList>
    </citation>
    <scope>NUCLEOTIDE SEQUENCE [LARGE SCALE GENOMIC DNA]</scope>
    <source>
        <strain evidence="9">DSM 15053</strain>
    </source>
</reference>
<feature type="transmembrane region" description="Helical" evidence="7">
    <location>
        <begin position="106"/>
        <end position="127"/>
    </location>
</feature>
<dbReference type="AlphaFoldDB" id="C0C0U7"/>
<dbReference type="InterPro" id="IPR025966">
    <property type="entry name" value="OppC_N"/>
</dbReference>
<evidence type="ECO:0000256" key="7">
    <source>
        <dbReference type="RuleBase" id="RU363032"/>
    </source>
</evidence>
<dbReference type="GO" id="GO:0055085">
    <property type="term" value="P:transmembrane transport"/>
    <property type="evidence" value="ECO:0007669"/>
    <property type="project" value="InterPro"/>
</dbReference>
<comment type="subcellular location">
    <subcellularLocation>
        <location evidence="1 7">Cell membrane</location>
        <topology evidence="1 7">Multi-pass membrane protein</topology>
    </subcellularLocation>
</comment>
<accession>C0C0U7</accession>
<dbReference type="EMBL" id="ABYI02000022">
    <property type="protein sequence ID" value="EEG73761.1"/>
    <property type="molecule type" value="Genomic_DNA"/>
</dbReference>
<evidence type="ECO:0000313" key="9">
    <source>
        <dbReference type="EMBL" id="EEG73761.1"/>
    </source>
</evidence>
<reference evidence="9" key="2">
    <citation type="submission" date="2013-06" db="EMBL/GenBank/DDBJ databases">
        <title>Draft genome sequence of Clostridium hylemonae (DSM 15053).</title>
        <authorList>
            <person name="Sudarsanam P."/>
            <person name="Ley R."/>
            <person name="Guruge J."/>
            <person name="Turnbaugh P.J."/>
            <person name="Mahowald M."/>
            <person name="Liep D."/>
            <person name="Gordon J."/>
        </authorList>
    </citation>
    <scope>NUCLEOTIDE SEQUENCE</scope>
    <source>
        <strain evidence="9">DSM 15053</strain>
    </source>
</reference>
<dbReference type="HOGENOM" id="CLU_028518_5_3_9"/>
<evidence type="ECO:0000259" key="8">
    <source>
        <dbReference type="PROSITE" id="PS50928"/>
    </source>
</evidence>
<feature type="transmembrane region" description="Helical" evidence="7">
    <location>
        <begin position="272"/>
        <end position="292"/>
    </location>
</feature>
<dbReference type="eggNOG" id="COG1173">
    <property type="taxonomic scope" value="Bacteria"/>
</dbReference>
<feature type="domain" description="ABC transmembrane type-1" evidence="8">
    <location>
        <begin position="103"/>
        <end position="293"/>
    </location>
</feature>
<dbReference type="Gene3D" id="1.10.3720.10">
    <property type="entry name" value="MetI-like"/>
    <property type="match status" value="1"/>
</dbReference>
<dbReference type="InterPro" id="IPR035906">
    <property type="entry name" value="MetI-like_sf"/>
</dbReference>
<dbReference type="InterPro" id="IPR050366">
    <property type="entry name" value="BP-dependent_transpt_permease"/>
</dbReference>
<evidence type="ECO:0000313" key="10">
    <source>
        <dbReference type="Proteomes" id="UP000004893"/>
    </source>
</evidence>
<dbReference type="CDD" id="cd06261">
    <property type="entry name" value="TM_PBP2"/>
    <property type="match status" value="1"/>
</dbReference>
<keyword evidence="3" id="KW-1003">Cell membrane</keyword>
<comment type="similarity">
    <text evidence="7">Belongs to the binding-protein-dependent transport system permease family.</text>
</comment>
<sequence length="305" mass="32754">MAGSADAAENIGVERGDSMKESKLESVKRVWYQLSKNIPAVVGIIIVAVVILAAVFAKQIAPYPDHDGAYVNFADANIGPCAQHLFGTDNMGRDVFSRLLISLRSALLMGILVLVISVPVGFILGVVAGYMKGTFVEVIIMRVTDIFLSIPPLVLALAIASVLRPNLTNAMIAITIMWWPWYARLSYSISSSLRAENYVIYAELTGGGALHILTKEILPNCISPVLTKMTVDMGLVIMMGATLGFVGLGEQPPAPSLGNMIADGIKYIPGQWWVTIFPAVFIIIIVLGFNLIGDGVSALFTVEEA</sequence>
<dbReference type="SUPFAM" id="SSF161098">
    <property type="entry name" value="MetI-like"/>
    <property type="match status" value="1"/>
</dbReference>
<dbReference type="STRING" id="553973.CLOHYLEM_05766"/>
<keyword evidence="2 7" id="KW-0813">Transport</keyword>
<feature type="transmembrane region" description="Helical" evidence="7">
    <location>
        <begin position="233"/>
        <end position="251"/>
    </location>
</feature>
<gene>
    <name evidence="9" type="ORF">CLOHYLEM_05766</name>
</gene>
<keyword evidence="10" id="KW-1185">Reference proteome</keyword>
<dbReference type="PANTHER" id="PTHR43386:SF1">
    <property type="entry name" value="D,D-DIPEPTIDE TRANSPORT SYSTEM PERMEASE PROTEIN DDPC-RELATED"/>
    <property type="match status" value="1"/>
</dbReference>
<dbReference type="Pfam" id="PF12911">
    <property type="entry name" value="OppC_N"/>
    <property type="match status" value="1"/>
</dbReference>
<dbReference type="PROSITE" id="PS50928">
    <property type="entry name" value="ABC_TM1"/>
    <property type="match status" value="1"/>
</dbReference>
<dbReference type="InterPro" id="IPR000515">
    <property type="entry name" value="MetI-like"/>
</dbReference>
<keyword evidence="5 7" id="KW-1133">Transmembrane helix</keyword>
<dbReference type="PANTHER" id="PTHR43386">
    <property type="entry name" value="OLIGOPEPTIDE TRANSPORT SYSTEM PERMEASE PROTEIN APPC"/>
    <property type="match status" value="1"/>
</dbReference>
<keyword evidence="6 7" id="KW-0472">Membrane</keyword>
<evidence type="ECO:0000256" key="2">
    <source>
        <dbReference type="ARBA" id="ARBA00022448"/>
    </source>
</evidence>
<evidence type="ECO:0000256" key="6">
    <source>
        <dbReference type="ARBA" id="ARBA00023136"/>
    </source>
</evidence>
<organism evidence="9 10">
    <name type="scientific">[Clostridium] hylemonae DSM 15053</name>
    <dbReference type="NCBI Taxonomy" id="553973"/>
    <lineage>
        <taxon>Bacteria</taxon>
        <taxon>Bacillati</taxon>
        <taxon>Bacillota</taxon>
        <taxon>Clostridia</taxon>
        <taxon>Lachnospirales</taxon>
        <taxon>Lachnospiraceae</taxon>
    </lineage>
</organism>
<protein>
    <submittedName>
        <fullName evidence="9">ABC transporter, permease protein</fullName>
    </submittedName>
</protein>
<proteinExistence type="inferred from homology"/>
<feature type="transmembrane region" description="Helical" evidence="7">
    <location>
        <begin position="139"/>
        <end position="160"/>
    </location>
</feature>
<evidence type="ECO:0000256" key="3">
    <source>
        <dbReference type="ARBA" id="ARBA00022475"/>
    </source>
</evidence>
<evidence type="ECO:0000256" key="5">
    <source>
        <dbReference type="ARBA" id="ARBA00022989"/>
    </source>
</evidence>
<evidence type="ECO:0000256" key="1">
    <source>
        <dbReference type="ARBA" id="ARBA00004651"/>
    </source>
</evidence>
<keyword evidence="4 7" id="KW-0812">Transmembrane</keyword>